<evidence type="ECO:0008006" key="3">
    <source>
        <dbReference type="Google" id="ProtNLM"/>
    </source>
</evidence>
<dbReference type="RefSeq" id="XP_005775357.1">
    <property type="nucleotide sequence ID" value="XM_005775300.1"/>
</dbReference>
<dbReference type="HOGENOM" id="CLU_1020954_0_0_1"/>
<dbReference type="KEGG" id="ehx:EMIHUDRAFT_95533"/>
<dbReference type="Gene3D" id="2.160.20.10">
    <property type="entry name" value="Single-stranded right-handed beta-helix, Pectin lyase-like"/>
    <property type="match status" value="1"/>
</dbReference>
<protein>
    <recommendedName>
        <fullName evidence="3">Right handed beta helix domain-containing protein</fullName>
    </recommendedName>
</protein>
<organism evidence="1 2">
    <name type="scientific">Emiliania huxleyi (strain CCMP1516)</name>
    <dbReference type="NCBI Taxonomy" id="280463"/>
    <lineage>
        <taxon>Eukaryota</taxon>
        <taxon>Haptista</taxon>
        <taxon>Haptophyta</taxon>
        <taxon>Prymnesiophyceae</taxon>
        <taxon>Isochrysidales</taxon>
        <taxon>Noelaerhabdaceae</taxon>
        <taxon>Emiliania</taxon>
    </lineage>
</organism>
<dbReference type="InterPro" id="IPR012334">
    <property type="entry name" value="Pectin_lyas_fold"/>
</dbReference>
<reference evidence="2" key="1">
    <citation type="journal article" date="2013" name="Nature">
        <title>Pan genome of the phytoplankton Emiliania underpins its global distribution.</title>
        <authorList>
            <person name="Read B.A."/>
            <person name="Kegel J."/>
            <person name="Klute M.J."/>
            <person name="Kuo A."/>
            <person name="Lefebvre S.C."/>
            <person name="Maumus F."/>
            <person name="Mayer C."/>
            <person name="Miller J."/>
            <person name="Monier A."/>
            <person name="Salamov A."/>
            <person name="Young J."/>
            <person name="Aguilar M."/>
            <person name="Claverie J.M."/>
            <person name="Frickenhaus S."/>
            <person name="Gonzalez K."/>
            <person name="Herman E.K."/>
            <person name="Lin Y.C."/>
            <person name="Napier J."/>
            <person name="Ogata H."/>
            <person name="Sarno A.F."/>
            <person name="Shmutz J."/>
            <person name="Schroeder D."/>
            <person name="de Vargas C."/>
            <person name="Verret F."/>
            <person name="von Dassow P."/>
            <person name="Valentin K."/>
            <person name="Van de Peer Y."/>
            <person name="Wheeler G."/>
            <person name="Dacks J.B."/>
            <person name="Delwiche C.F."/>
            <person name="Dyhrman S.T."/>
            <person name="Glockner G."/>
            <person name="John U."/>
            <person name="Richards T."/>
            <person name="Worden A.Z."/>
            <person name="Zhang X."/>
            <person name="Grigoriev I.V."/>
            <person name="Allen A.E."/>
            <person name="Bidle K."/>
            <person name="Borodovsky M."/>
            <person name="Bowler C."/>
            <person name="Brownlee C."/>
            <person name="Cock J.M."/>
            <person name="Elias M."/>
            <person name="Gladyshev V.N."/>
            <person name="Groth M."/>
            <person name="Guda C."/>
            <person name="Hadaegh A."/>
            <person name="Iglesias-Rodriguez M.D."/>
            <person name="Jenkins J."/>
            <person name="Jones B.M."/>
            <person name="Lawson T."/>
            <person name="Leese F."/>
            <person name="Lindquist E."/>
            <person name="Lobanov A."/>
            <person name="Lomsadze A."/>
            <person name="Malik S.B."/>
            <person name="Marsh M.E."/>
            <person name="Mackinder L."/>
            <person name="Mock T."/>
            <person name="Mueller-Roeber B."/>
            <person name="Pagarete A."/>
            <person name="Parker M."/>
            <person name="Probert I."/>
            <person name="Quesneville H."/>
            <person name="Raines C."/>
            <person name="Rensing S.A."/>
            <person name="Riano-Pachon D.M."/>
            <person name="Richier S."/>
            <person name="Rokitta S."/>
            <person name="Shiraiwa Y."/>
            <person name="Soanes D.M."/>
            <person name="van der Giezen M."/>
            <person name="Wahlund T.M."/>
            <person name="Williams B."/>
            <person name="Wilson W."/>
            <person name="Wolfe G."/>
            <person name="Wurch L.L."/>
        </authorList>
    </citation>
    <scope>NUCLEOTIDE SEQUENCE</scope>
</reference>
<reference evidence="1" key="2">
    <citation type="submission" date="2024-10" db="UniProtKB">
        <authorList>
            <consortium name="EnsemblProtists"/>
        </authorList>
    </citation>
    <scope>IDENTIFICATION</scope>
</reference>
<sequence>MAILTVFAAGTAAILTPAPLVSRRGVSIAAASASLLPSPLPLHTALAAPPRTSLTDRSGNYVVDIQKAAAGLEDPLAEPEGAFSTISAALAVAPAGSTVLVRAGTYTERVFVTRPGIQLLAEPGAVVAWRSDKPYEAALTVDLSEAASGGSVTISGLTVRHSSPSIAQNYAVYVPPPSRAASATKVELRDLDASCSSARRRGARCELAKNKLNGVLLRDGASPAIEGSRLVNNGAYGASLIDCRGSLAAGNEIRGNGKGGVSGECDDGDDAAV</sequence>
<dbReference type="SUPFAM" id="SSF51126">
    <property type="entry name" value="Pectin lyase-like"/>
    <property type="match status" value="1"/>
</dbReference>
<evidence type="ECO:0000313" key="1">
    <source>
        <dbReference type="EnsemblProtists" id="EOD22928"/>
    </source>
</evidence>
<dbReference type="PaxDb" id="2903-EOD22928"/>
<dbReference type="Proteomes" id="UP000013827">
    <property type="component" value="Unassembled WGS sequence"/>
</dbReference>
<proteinExistence type="predicted"/>
<dbReference type="InterPro" id="IPR011050">
    <property type="entry name" value="Pectin_lyase_fold/virulence"/>
</dbReference>
<evidence type="ECO:0000313" key="2">
    <source>
        <dbReference type="Proteomes" id="UP000013827"/>
    </source>
</evidence>
<dbReference type="AlphaFoldDB" id="A0A0D3JHE3"/>
<name>A0A0D3JHE3_EMIH1</name>
<dbReference type="EnsemblProtists" id="EOD22928">
    <property type="protein sequence ID" value="EOD22928"/>
    <property type="gene ID" value="EMIHUDRAFT_95533"/>
</dbReference>
<dbReference type="eggNOG" id="ENOG502S7HS">
    <property type="taxonomic scope" value="Eukaryota"/>
</dbReference>
<dbReference type="GeneID" id="17268475"/>
<accession>A0A0D3JHE3</accession>
<keyword evidence="2" id="KW-1185">Reference proteome</keyword>